<evidence type="ECO:0000256" key="8">
    <source>
        <dbReference type="ARBA" id="ARBA00023136"/>
    </source>
</evidence>
<dbReference type="GeneID" id="6756507"/>
<protein>
    <recommendedName>
        <fullName evidence="10">3-oxo-5-alpha-steroid 4-dehydrogenase C-terminal domain-containing protein</fullName>
    </recommendedName>
</protein>
<evidence type="ECO:0000256" key="9">
    <source>
        <dbReference type="SAM" id="Phobius"/>
    </source>
</evidence>
<dbReference type="InterPro" id="IPR039357">
    <property type="entry name" value="SRD5A/TECR"/>
</dbReference>
<keyword evidence="5 9" id="KW-1133">Transmembrane helix</keyword>
<name>B3S4S8_TRIAD</name>
<dbReference type="PhylomeDB" id="B3S4S8"/>
<comment type="subcellular location">
    <subcellularLocation>
        <location evidence="1">Membrane</location>
        <topology evidence="1">Multi-pass membrane protein</topology>
    </subcellularLocation>
</comment>
<keyword evidence="3" id="KW-0444">Lipid biosynthesis</keyword>
<dbReference type="OMA" id="ATMPIFN"/>
<evidence type="ECO:0000259" key="10">
    <source>
        <dbReference type="Pfam" id="PF02544"/>
    </source>
</evidence>
<feature type="transmembrane region" description="Helical" evidence="9">
    <location>
        <begin position="199"/>
        <end position="228"/>
    </location>
</feature>
<sequence>EGRPLKDEQLLETLEIKNSKLYFKDLGPQIGWKTVFLIEYAGPFFLYPIFYLRPGLIYGEGAASKPYDLAVQLALIGWTIHYGKRLLETLFIHRFSHATMPIGNLAKNCSYYWGFAAFIAYFVNHPLYTSPKYGTNQIYGAFAGFLLMEYGNLVIHCLLRDLRPPGTKERKIPYSNSNPMSILQNFVSCPNYTYEVGTWFFFSVMTQCLAVVIFMFLGLYQMTVWAIGKHRNYKREFKNYPRRKAILPFII</sequence>
<keyword evidence="6" id="KW-0560">Oxidoreductase</keyword>
<dbReference type="KEGG" id="tad:TRIADDRAFT_29423"/>
<dbReference type="GO" id="GO:0016020">
    <property type="term" value="C:membrane"/>
    <property type="evidence" value="ECO:0007669"/>
    <property type="project" value="UniProtKB-SubCell"/>
</dbReference>
<evidence type="ECO:0000256" key="7">
    <source>
        <dbReference type="ARBA" id="ARBA00023098"/>
    </source>
</evidence>
<dbReference type="InParanoid" id="B3S4S8"/>
<evidence type="ECO:0000256" key="6">
    <source>
        <dbReference type="ARBA" id="ARBA00023002"/>
    </source>
</evidence>
<dbReference type="GO" id="GO:0005783">
    <property type="term" value="C:endoplasmic reticulum"/>
    <property type="evidence" value="ECO:0000318"/>
    <property type="project" value="GO_Central"/>
</dbReference>
<dbReference type="FunCoup" id="B3S4S8">
    <property type="interactions" value="1283"/>
</dbReference>
<comment type="similarity">
    <text evidence="2">Belongs to the steroid 5-alpha reductase family.</text>
</comment>
<evidence type="ECO:0000256" key="5">
    <source>
        <dbReference type="ARBA" id="ARBA00022989"/>
    </source>
</evidence>
<feature type="non-terminal residue" evidence="11">
    <location>
        <position position="1"/>
    </location>
</feature>
<dbReference type="RefSeq" id="XP_002115421.1">
    <property type="nucleotide sequence ID" value="XM_002115385.1"/>
</dbReference>
<dbReference type="Pfam" id="PF02544">
    <property type="entry name" value="Steroid_dh"/>
    <property type="match status" value="1"/>
</dbReference>
<feature type="domain" description="3-oxo-5-alpha-steroid 4-dehydrogenase C-terminal" evidence="10">
    <location>
        <begin position="99"/>
        <end position="250"/>
    </location>
</feature>
<keyword evidence="8 9" id="KW-0472">Membrane</keyword>
<dbReference type="eggNOG" id="KOG1639">
    <property type="taxonomic scope" value="Eukaryota"/>
</dbReference>
<keyword evidence="12" id="KW-1185">Reference proteome</keyword>
<gene>
    <name evidence="11" type="ORF">TRIADDRAFT_29423</name>
</gene>
<evidence type="ECO:0000313" key="11">
    <source>
        <dbReference type="EMBL" id="EDV22266.1"/>
    </source>
</evidence>
<accession>B3S4S8</accession>
<dbReference type="GO" id="GO:0102758">
    <property type="term" value="F:very-long-chain enoyl-CoA reductase activity"/>
    <property type="evidence" value="ECO:0000318"/>
    <property type="project" value="GO_Central"/>
</dbReference>
<dbReference type="GO" id="GO:0042761">
    <property type="term" value="P:very long-chain fatty acid biosynthetic process"/>
    <property type="evidence" value="ECO:0000318"/>
    <property type="project" value="GO_Central"/>
</dbReference>
<dbReference type="HOGENOM" id="CLU_059260_1_0_1"/>
<reference evidence="11 12" key="1">
    <citation type="journal article" date="2008" name="Nature">
        <title>The Trichoplax genome and the nature of placozoans.</title>
        <authorList>
            <person name="Srivastava M."/>
            <person name="Begovic E."/>
            <person name="Chapman J."/>
            <person name="Putnam N.H."/>
            <person name="Hellsten U."/>
            <person name="Kawashima T."/>
            <person name="Kuo A."/>
            <person name="Mitros T."/>
            <person name="Salamov A."/>
            <person name="Carpenter M.L."/>
            <person name="Signorovitch A.Y."/>
            <person name="Moreno M.A."/>
            <person name="Kamm K."/>
            <person name="Grimwood J."/>
            <person name="Schmutz J."/>
            <person name="Shapiro H."/>
            <person name="Grigoriev I.V."/>
            <person name="Buss L.W."/>
            <person name="Schierwater B."/>
            <person name="Dellaporta S.L."/>
            <person name="Rokhsar D.S."/>
        </authorList>
    </citation>
    <scope>NUCLEOTIDE SEQUENCE [LARGE SCALE GENOMIC DNA]</scope>
    <source>
        <strain evidence="11 12">Grell-BS-1999</strain>
    </source>
</reference>
<evidence type="ECO:0000256" key="4">
    <source>
        <dbReference type="ARBA" id="ARBA00022692"/>
    </source>
</evidence>
<dbReference type="EMBL" id="DS985250">
    <property type="protein sequence ID" value="EDV22266.1"/>
    <property type="molecule type" value="Genomic_DNA"/>
</dbReference>
<evidence type="ECO:0000256" key="3">
    <source>
        <dbReference type="ARBA" id="ARBA00022516"/>
    </source>
</evidence>
<evidence type="ECO:0000313" key="12">
    <source>
        <dbReference type="Proteomes" id="UP000009022"/>
    </source>
</evidence>
<keyword evidence="4 9" id="KW-0812">Transmembrane</keyword>
<evidence type="ECO:0000256" key="1">
    <source>
        <dbReference type="ARBA" id="ARBA00004141"/>
    </source>
</evidence>
<dbReference type="AlphaFoldDB" id="B3S4S8"/>
<dbReference type="OrthoDB" id="540503at2759"/>
<dbReference type="STRING" id="10228.B3S4S8"/>
<keyword evidence="7" id="KW-0443">Lipid metabolism</keyword>
<dbReference type="PROSITE" id="PS50244">
    <property type="entry name" value="S5A_REDUCTASE"/>
    <property type="match status" value="1"/>
</dbReference>
<dbReference type="PANTHER" id="PTHR10556">
    <property type="entry name" value="3-OXO-5-ALPHA-STEROID 4-DEHYDROGENASE"/>
    <property type="match status" value="1"/>
</dbReference>
<dbReference type="PANTHER" id="PTHR10556:SF28">
    <property type="entry name" value="VERY-LONG-CHAIN ENOYL-COA REDUCTASE"/>
    <property type="match status" value="1"/>
</dbReference>
<organism evidence="11 12">
    <name type="scientific">Trichoplax adhaerens</name>
    <name type="common">Trichoplax reptans</name>
    <dbReference type="NCBI Taxonomy" id="10228"/>
    <lineage>
        <taxon>Eukaryota</taxon>
        <taxon>Metazoa</taxon>
        <taxon>Placozoa</taxon>
        <taxon>Uniplacotomia</taxon>
        <taxon>Trichoplacea</taxon>
        <taxon>Trichoplacidae</taxon>
        <taxon>Trichoplax</taxon>
    </lineage>
</organism>
<dbReference type="InterPro" id="IPR001104">
    <property type="entry name" value="3-oxo-5_a-steroid_4-DH_C"/>
</dbReference>
<dbReference type="GO" id="GO:0006665">
    <property type="term" value="P:sphingolipid metabolic process"/>
    <property type="evidence" value="ECO:0000318"/>
    <property type="project" value="GO_Central"/>
</dbReference>
<dbReference type="Proteomes" id="UP000009022">
    <property type="component" value="Unassembled WGS sequence"/>
</dbReference>
<proteinExistence type="inferred from homology"/>
<evidence type="ECO:0000256" key="2">
    <source>
        <dbReference type="ARBA" id="ARBA00007742"/>
    </source>
</evidence>
<dbReference type="CTD" id="6756507"/>